<comment type="caution">
    <text evidence="1">The sequence shown here is derived from an EMBL/GenBank/DDBJ whole genome shotgun (WGS) entry which is preliminary data.</text>
</comment>
<dbReference type="EMBL" id="JASJOS010000018">
    <property type="protein sequence ID" value="MDJ1485206.1"/>
    <property type="molecule type" value="Genomic_DNA"/>
</dbReference>
<gene>
    <name evidence="1" type="ORF">QNI16_32200</name>
</gene>
<proteinExistence type="predicted"/>
<reference evidence="1" key="1">
    <citation type="submission" date="2023-05" db="EMBL/GenBank/DDBJ databases">
        <authorList>
            <person name="Zhang X."/>
        </authorList>
    </citation>
    <scope>NUCLEOTIDE SEQUENCE</scope>
    <source>
        <strain evidence="1">YF14B1</strain>
    </source>
</reference>
<dbReference type="Proteomes" id="UP001241110">
    <property type="component" value="Unassembled WGS sequence"/>
</dbReference>
<name>A0AAE3UA65_9BACT</name>
<accession>A0AAE3UA65</accession>
<evidence type="ECO:0000313" key="2">
    <source>
        <dbReference type="Proteomes" id="UP001241110"/>
    </source>
</evidence>
<dbReference type="AlphaFoldDB" id="A0AAE3UA65"/>
<evidence type="ECO:0000313" key="1">
    <source>
        <dbReference type="EMBL" id="MDJ1485206.1"/>
    </source>
</evidence>
<protein>
    <submittedName>
        <fullName evidence="1">Uncharacterized protein</fullName>
    </submittedName>
</protein>
<organism evidence="1 2">
    <name type="scientific">Xanthocytophaga flava</name>
    <dbReference type="NCBI Taxonomy" id="3048013"/>
    <lineage>
        <taxon>Bacteria</taxon>
        <taxon>Pseudomonadati</taxon>
        <taxon>Bacteroidota</taxon>
        <taxon>Cytophagia</taxon>
        <taxon>Cytophagales</taxon>
        <taxon>Rhodocytophagaceae</taxon>
        <taxon>Xanthocytophaga</taxon>
    </lineage>
</organism>
<dbReference type="RefSeq" id="WP_313987444.1">
    <property type="nucleotide sequence ID" value="NZ_JASJOS010000018.1"/>
</dbReference>
<sequence length="158" mass="18310">MKYLLLCCLMVMGCTTNQTKDTTDLGQIDSKDTLLVQNVQGHADTVVIEKRIALFISPDTIQIEKSKKELGEENFYVGADDYMFYMSNARDFLDSMKIATLDIQGKKFVKFMYSNKSQQIIALDTLPALWSIYFFDPNKKVKDVDMTMIKEEYENYFQ</sequence>